<evidence type="ECO:0000313" key="2">
    <source>
        <dbReference type="Proteomes" id="UP000054477"/>
    </source>
</evidence>
<sequence>VWCISMTRTDSVQVVHLSAIHITARARARSWLSYIVTVPNTSQCRRKRHVRPLCILVPPPSDLSHPEAMTHTRCVVFGEIGQGSTTTRTTFRRATNGVRTATQTCR</sequence>
<proteinExistence type="predicted"/>
<protein>
    <submittedName>
        <fullName evidence="1">Uncharacterized protein</fullName>
    </submittedName>
</protein>
<feature type="non-terminal residue" evidence="1">
    <location>
        <position position="1"/>
    </location>
</feature>
<dbReference type="AlphaFoldDB" id="A0A0C9X044"/>
<organism evidence="1 2">
    <name type="scientific">Laccaria amethystina LaAM-08-1</name>
    <dbReference type="NCBI Taxonomy" id="1095629"/>
    <lineage>
        <taxon>Eukaryota</taxon>
        <taxon>Fungi</taxon>
        <taxon>Dikarya</taxon>
        <taxon>Basidiomycota</taxon>
        <taxon>Agaricomycotina</taxon>
        <taxon>Agaricomycetes</taxon>
        <taxon>Agaricomycetidae</taxon>
        <taxon>Agaricales</taxon>
        <taxon>Agaricineae</taxon>
        <taxon>Hydnangiaceae</taxon>
        <taxon>Laccaria</taxon>
    </lineage>
</organism>
<name>A0A0C9X044_9AGAR</name>
<dbReference type="EMBL" id="KN838783">
    <property type="protein sequence ID" value="KIJ94653.1"/>
    <property type="molecule type" value="Genomic_DNA"/>
</dbReference>
<gene>
    <name evidence="1" type="ORF">K443DRAFT_110034</name>
</gene>
<dbReference type="HOGENOM" id="CLU_2229497_0_0_1"/>
<reference evidence="2" key="2">
    <citation type="submission" date="2015-01" db="EMBL/GenBank/DDBJ databases">
        <title>Evolutionary Origins and Diversification of the Mycorrhizal Mutualists.</title>
        <authorList>
            <consortium name="DOE Joint Genome Institute"/>
            <consortium name="Mycorrhizal Genomics Consortium"/>
            <person name="Kohler A."/>
            <person name="Kuo A."/>
            <person name="Nagy L.G."/>
            <person name="Floudas D."/>
            <person name="Copeland A."/>
            <person name="Barry K.W."/>
            <person name="Cichocki N."/>
            <person name="Veneault-Fourrey C."/>
            <person name="LaButti K."/>
            <person name="Lindquist E.A."/>
            <person name="Lipzen A."/>
            <person name="Lundell T."/>
            <person name="Morin E."/>
            <person name="Murat C."/>
            <person name="Riley R."/>
            <person name="Ohm R."/>
            <person name="Sun H."/>
            <person name="Tunlid A."/>
            <person name="Henrissat B."/>
            <person name="Grigoriev I.V."/>
            <person name="Hibbett D.S."/>
            <person name="Martin F."/>
        </authorList>
    </citation>
    <scope>NUCLEOTIDE SEQUENCE [LARGE SCALE GENOMIC DNA]</scope>
    <source>
        <strain evidence="2">LaAM-08-1</strain>
    </source>
</reference>
<evidence type="ECO:0000313" key="1">
    <source>
        <dbReference type="EMBL" id="KIJ94653.1"/>
    </source>
</evidence>
<keyword evidence="2" id="KW-1185">Reference proteome</keyword>
<accession>A0A0C9X044</accession>
<reference evidence="1 2" key="1">
    <citation type="submission" date="2014-04" db="EMBL/GenBank/DDBJ databases">
        <authorList>
            <consortium name="DOE Joint Genome Institute"/>
            <person name="Kuo A."/>
            <person name="Kohler A."/>
            <person name="Nagy L.G."/>
            <person name="Floudas D."/>
            <person name="Copeland A."/>
            <person name="Barry K.W."/>
            <person name="Cichocki N."/>
            <person name="Veneault-Fourrey C."/>
            <person name="LaButti K."/>
            <person name="Lindquist E.A."/>
            <person name="Lipzen A."/>
            <person name="Lundell T."/>
            <person name="Morin E."/>
            <person name="Murat C."/>
            <person name="Sun H."/>
            <person name="Tunlid A."/>
            <person name="Henrissat B."/>
            <person name="Grigoriev I.V."/>
            <person name="Hibbett D.S."/>
            <person name="Martin F."/>
            <person name="Nordberg H.P."/>
            <person name="Cantor M.N."/>
            <person name="Hua S.X."/>
        </authorList>
    </citation>
    <scope>NUCLEOTIDE SEQUENCE [LARGE SCALE GENOMIC DNA]</scope>
    <source>
        <strain evidence="1 2">LaAM-08-1</strain>
    </source>
</reference>
<dbReference type="Proteomes" id="UP000054477">
    <property type="component" value="Unassembled WGS sequence"/>
</dbReference>